<dbReference type="InParanoid" id="D6TSM7"/>
<dbReference type="PANTHER" id="PTHR33408">
    <property type="entry name" value="TRANSPOSASE"/>
    <property type="match status" value="1"/>
</dbReference>
<dbReference type="Proteomes" id="UP000004508">
    <property type="component" value="Unassembled WGS sequence"/>
</dbReference>
<dbReference type="PANTHER" id="PTHR33408:SF4">
    <property type="entry name" value="TRANSPOSASE DDE DOMAIN-CONTAINING PROTEIN"/>
    <property type="match status" value="1"/>
</dbReference>
<dbReference type="eggNOG" id="COG3039">
    <property type="taxonomic scope" value="Bacteria"/>
</dbReference>
<sequence>MMGTKERAFARLVNVSREKLVPADHFYRQVERTLDLSFVRECVQPMYASGGRPSIDPVVFFKLQLVMFFEGIRSERQLIRQAADRLSVRWYLGYDLDEPLPDHSSLSKIRTRYGLDVFRWFFDAIVQQCQQAKLVWGKELYLDSTQVNANADLDSLTPRFAVEAREAIQRHLTALFAQENQGDEEEGGESMDAPMSEGSSNTGTCLQPTSLPVVLSQQEQEELETERSMRHDWIVEEGRQQREIHGLYQRSADFQISTTDPDATPMRLKNGGLHLGYHTHYVVDGGKRRIILEALVTPAEVMDNQPMLDLLWHVRFRWHVRPRQITGDTKYGTIENIKAIEDAGMRAYIPLPDWDQQRPPYFGPSKFTYDAVHDRYVCPNGQLLHLSRMEYKAEKVEYRAEAATCNACPLKAQCTPSNHGRQVHRSFHANYLERVRGYQQTLAYQKALKKRKVWVEPLFAEAKDWHGMRRFRLRRLWRVNCEAQVIAAGHNLQQLLKKRGWGRRPFPTDAICASFGLFWMLCSLTFARKISSFADCLSFFKDEEVRFPLC</sequence>
<dbReference type="InterPro" id="IPR025668">
    <property type="entry name" value="Tnp_DDE_dom"/>
</dbReference>
<gene>
    <name evidence="4" type="ORF">Krac_1754</name>
    <name evidence="5" type="ORF">Krac_4386</name>
</gene>
<reference evidence="5 6" key="1">
    <citation type="journal article" date="2011" name="Stand. Genomic Sci.">
        <title>Non-contiguous finished genome sequence and contextual data of the filamentous soil bacterium Ktedonobacter racemifer type strain (SOSP1-21).</title>
        <authorList>
            <person name="Chang Y.J."/>
            <person name="Land M."/>
            <person name="Hauser L."/>
            <person name="Chertkov O."/>
            <person name="Del Rio T.G."/>
            <person name="Nolan M."/>
            <person name="Copeland A."/>
            <person name="Tice H."/>
            <person name="Cheng J.F."/>
            <person name="Lucas S."/>
            <person name="Han C."/>
            <person name="Goodwin L."/>
            <person name="Pitluck S."/>
            <person name="Ivanova N."/>
            <person name="Ovchinikova G."/>
            <person name="Pati A."/>
            <person name="Chen A."/>
            <person name="Palaniappan K."/>
            <person name="Mavromatis K."/>
            <person name="Liolios K."/>
            <person name="Brettin T."/>
            <person name="Fiebig A."/>
            <person name="Rohde M."/>
            <person name="Abt B."/>
            <person name="Goker M."/>
            <person name="Detter J.C."/>
            <person name="Woyke T."/>
            <person name="Bristow J."/>
            <person name="Eisen J.A."/>
            <person name="Markowitz V."/>
            <person name="Hugenholtz P."/>
            <person name="Kyrpides N.C."/>
            <person name="Klenk H.P."/>
            <person name="Lapidus A."/>
        </authorList>
    </citation>
    <scope>NUCLEOTIDE SEQUENCE [LARGE SCALE GENOMIC DNA]</scope>
    <source>
        <strain evidence="6">DSM 44963</strain>
        <strain evidence="5">SOSP1-21</strain>
    </source>
</reference>
<dbReference type="AlphaFoldDB" id="D6TSM7"/>
<dbReference type="EMBL" id="ADVG01000004">
    <property type="protein sequence ID" value="EFH81079.1"/>
    <property type="molecule type" value="Genomic_DNA"/>
</dbReference>
<feature type="domain" description="Transposase InsH N-terminal" evidence="2">
    <location>
        <begin position="16"/>
        <end position="112"/>
    </location>
</feature>
<dbReference type="Pfam" id="PF05598">
    <property type="entry name" value="DUF772"/>
    <property type="match status" value="1"/>
</dbReference>
<keyword evidence="6" id="KW-1185">Reference proteome</keyword>
<comment type="caution">
    <text evidence="5">The sequence shown here is derived from an EMBL/GenBank/DDBJ whole genome shotgun (WGS) entry which is preliminary data.</text>
</comment>
<feature type="domain" description="Transposase DDE" evidence="3">
    <location>
        <begin position="377"/>
        <end position="496"/>
    </location>
</feature>
<dbReference type="RefSeq" id="WP_007914135.1">
    <property type="nucleotide sequence ID" value="NZ_ADVG01000003.1"/>
</dbReference>
<dbReference type="EMBL" id="ADVG01000003">
    <property type="protein sequence ID" value="EFH83428.1"/>
    <property type="molecule type" value="Genomic_DNA"/>
</dbReference>
<dbReference type="InterPro" id="IPR047629">
    <property type="entry name" value="IS1182_transpos"/>
</dbReference>
<protein>
    <submittedName>
        <fullName evidence="5">Transposase IS4 family protein</fullName>
    </submittedName>
</protein>
<dbReference type="OrthoDB" id="231317at2"/>
<dbReference type="Pfam" id="PF13751">
    <property type="entry name" value="DDE_Tnp_1_6"/>
    <property type="match status" value="1"/>
</dbReference>
<dbReference type="NCBIfam" id="NF033551">
    <property type="entry name" value="transpos_IS1182"/>
    <property type="match status" value="1"/>
</dbReference>
<dbReference type="STRING" id="485913.Krac_1754"/>
<evidence type="ECO:0000313" key="6">
    <source>
        <dbReference type="Proteomes" id="UP000004508"/>
    </source>
</evidence>
<evidence type="ECO:0000313" key="4">
    <source>
        <dbReference type="EMBL" id="EFH81079.1"/>
    </source>
</evidence>
<name>D6TSM7_KTERA</name>
<accession>D6TSM7</accession>
<evidence type="ECO:0000256" key="1">
    <source>
        <dbReference type="SAM" id="MobiDB-lite"/>
    </source>
</evidence>
<evidence type="ECO:0000259" key="2">
    <source>
        <dbReference type="Pfam" id="PF05598"/>
    </source>
</evidence>
<proteinExistence type="predicted"/>
<dbReference type="InterPro" id="IPR008490">
    <property type="entry name" value="Transposase_InsH_N"/>
</dbReference>
<evidence type="ECO:0000313" key="5">
    <source>
        <dbReference type="EMBL" id="EFH83428.1"/>
    </source>
</evidence>
<evidence type="ECO:0000259" key="3">
    <source>
        <dbReference type="Pfam" id="PF13751"/>
    </source>
</evidence>
<feature type="region of interest" description="Disordered" evidence="1">
    <location>
        <begin position="178"/>
        <end position="203"/>
    </location>
</feature>
<organism evidence="5 6">
    <name type="scientific">Ktedonobacter racemifer DSM 44963</name>
    <dbReference type="NCBI Taxonomy" id="485913"/>
    <lineage>
        <taxon>Bacteria</taxon>
        <taxon>Bacillati</taxon>
        <taxon>Chloroflexota</taxon>
        <taxon>Ktedonobacteria</taxon>
        <taxon>Ktedonobacterales</taxon>
        <taxon>Ktedonobacteraceae</taxon>
        <taxon>Ktedonobacter</taxon>
    </lineage>
</organism>